<reference evidence="1 2" key="1">
    <citation type="submission" date="2024-02" db="EMBL/GenBank/DDBJ databases">
        <authorList>
            <person name="Vignale AGUSTIN F."/>
            <person name="Sosa J E."/>
            <person name="Modenutti C."/>
        </authorList>
    </citation>
    <scope>NUCLEOTIDE SEQUENCE [LARGE SCALE GENOMIC DNA]</scope>
</reference>
<dbReference type="AlphaFoldDB" id="A0ABC8SUN7"/>
<proteinExistence type="predicted"/>
<evidence type="ECO:0000313" key="1">
    <source>
        <dbReference type="EMBL" id="CAK9160745.1"/>
    </source>
</evidence>
<evidence type="ECO:0000313" key="2">
    <source>
        <dbReference type="Proteomes" id="UP001642360"/>
    </source>
</evidence>
<accession>A0ABC8SUN7</accession>
<organism evidence="1 2">
    <name type="scientific">Ilex paraguariensis</name>
    <name type="common">yerba mate</name>
    <dbReference type="NCBI Taxonomy" id="185542"/>
    <lineage>
        <taxon>Eukaryota</taxon>
        <taxon>Viridiplantae</taxon>
        <taxon>Streptophyta</taxon>
        <taxon>Embryophyta</taxon>
        <taxon>Tracheophyta</taxon>
        <taxon>Spermatophyta</taxon>
        <taxon>Magnoliopsida</taxon>
        <taxon>eudicotyledons</taxon>
        <taxon>Gunneridae</taxon>
        <taxon>Pentapetalae</taxon>
        <taxon>asterids</taxon>
        <taxon>campanulids</taxon>
        <taxon>Aquifoliales</taxon>
        <taxon>Aquifoliaceae</taxon>
        <taxon>Ilex</taxon>
    </lineage>
</organism>
<comment type="caution">
    <text evidence="1">The sequence shown here is derived from an EMBL/GenBank/DDBJ whole genome shotgun (WGS) entry which is preliminary data.</text>
</comment>
<dbReference type="EMBL" id="CAUOFW020003569">
    <property type="protein sequence ID" value="CAK9160745.1"/>
    <property type="molecule type" value="Genomic_DNA"/>
</dbReference>
<gene>
    <name evidence="1" type="ORF">ILEXP_LOCUS29526</name>
</gene>
<sequence length="221" mass="24612">MNDILKLGGFNLDELDVLVEEEIIDDVLGIISQQALLDVRIGRLEVVADRIEKKFDTFASQCTTSFSVMEKRLGEIGHILSQFVNKSTTTKDVPHDTGGNNGDDEIDLTKADLDDPQAAKGHQAEEMAGVVFPRITHINDNVEPAIYIYIFDKNLPSDEILVSIGDHDRGTRGMLQTLSPHQWLSGIDKSEETRREVAINLVTAEENNLRGRIIHMALHTP</sequence>
<keyword evidence="2" id="KW-1185">Reference proteome</keyword>
<protein>
    <submittedName>
        <fullName evidence="1">Uncharacterized protein</fullName>
    </submittedName>
</protein>
<name>A0ABC8SUN7_9AQUA</name>
<dbReference type="Proteomes" id="UP001642360">
    <property type="component" value="Unassembled WGS sequence"/>
</dbReference>